<dbReference type="EC" id="2.7.7.65" evidence="2"/>
<accession>A0A370WVK5</accession>
<dbReference type="InterPro" id="IPR029787">
    <property type="entry name" value="Nucleotide_cyclase"/>
</dbReference>
<comment type="cofactor">
    <cofactor evidence="1">
        <name>Mg(2+)</name>
        <dbReference type="ChEBI" id="CHEBI:18420"/>
    </cofactor>
</comment>
<sequence>MVRPGRGNRVLMQLQLQLKTGAALLLAVAAGVSTYVFLGYADAYRQSAQNLQTLTSYDLVLKAGNAVSAERAPSNILLSLDPDAGQAYVSMQADVAAARQRTDLALSDLQNLVAKQPHDGQTMIELAAARKSLAQGRADIDCLARHAPSDRSPQDLQNAIDAMIDARTRLDPVIQNFYGAALRHAPDQAGIMQGALILSDLREFGGRIGSMLIVPLSTPEPISPARRAVIIDLKGHIDQLHRLLPGRVDPASQGRDDIDGMRARLERGFFGHMLSLIDQLVAHSGSDYGLRAASFTRQVLPDLMDLERLEDLFMHRAIAQIAQTHRDARRQMLLTGACLLALFCFLVAALRAAESLIIRPLLLARQEIINLASGHLSRTPRAGRSAEVRALHDAIDTLRRHQILTTQLALERDHLSEALREQAYTDALTGLLNRRALEEVVGDLSAAPVVLREDRGLILLDVDYFKPINDEHGHVVGDIVLRAMADRIKDVVPPPHRAFRYGGEEFAVLTAGLSMKALCALAESIRRAIAGHEVLVHNALSLPVTASFGVARGEAGQSTWLNLLKAADTALYQAKAKGRNQLIAADSVS</sequence>
<keyword evidence="4" id="KW-0472">Membrane</keyword>
<reference evidence="6 7" key="1">
    <citation type="submission" date="2018-07" db="EMBL/GenBank/DDBJ databases">
        <title>Dyella monticola sp. nov. and Dyella psychrodurans sp. nov. isolated from monsoon evergreen broad-leaved forest soil of Dinghu Mountain, China.</title>
        <authorList>
            <person name="Gao Z."/>
            <person name="Qiu L."/>
        </authorList>
    </citation>
    <scope>NUCLEOTIDE SEQUENCE [LARGE SCALE GENOMIC DNA]</scope>
    <source>
        <strain evidence="6 7">4MSK11</strain>
    </source>
</reference>
<dbReference type="InterPro" id="IPR043128">
    <property type="entry name" value="Rev_trsase/Diguanyl_cyclase"/>
</dbReference>
<dbReference type="PROSITE" id="PS50887">
    <property type="entry name" value="GGDEF"/>
    <property type="match status" value="1"/>
</dbReference>
<keyword evidence="4" id="KW-0812">Transmembrane</keyword>
<dbReference type="Proteomes" id="UP000255334">
    <property type="component" value="Unassembled WGS sequence"/>
</dbReference>
<dbReference type="NCBIfam" id="TIGR00254">
    <property type="entry name" value="GGDEF"/>
    <property type="match status" value="1"/>
</dbReference>
<evidence type="ECO:0000256" key="3">
    <source>
        <dbReference type="ARBA" id="ARBA00034247"/>
    </source>
</evidence>
<name>A0A370WVK5_9GAMM</name>
<evidence type="ECO:0000259" key="5">
    <source>
        <dbReference type="PROSITE" id="PS50887"/>
    </source>
</evidence>
<protein>
    <recommendedName>
        <fullName evidence="2">diguanylate cyclase</fullName>
        <ecNumber evidence="2">2.7.7.65</ecNumber>
    </recommendedName>
</protein>
<feature type="domain" description="GGDEF" evidence="5">
    <location>
        <begin position="453"/>
        <end position="587"/>
    </location>
</feature>
<evidence type="ECO:0000256" key="4">
    <source>
        <dbReference type="SAM" id="Phobius"/>
    </source>
</evidence>
<evidence type="ECO:0000256" key="1">
    <source>
        <dbReference type="ARBA" id="ARBA00001946"/>
    </source>
</evidence>
<proteinExistence type="predicted"/>
<dbReference type="CDD" id="cd01949">
    <property type="entry name" value="GGDEF"/>
    <property type="match status" value="1"/>
</dbReference>
<dbReference type="FunFam" id="3.30.70.270:FF:000001">
    <property type="entry name" value="Diguanylate cyclase domain protein"/>
    <property type="match status" value="1"/>
</dbReference>
<evidence type="ECO:0000313" key="6">
    <source>
        <dbReference type="EMBL" id="RDS80047.1"/>
    </source>
</evidence>
<dbReference type="Gene3D" id="3.30.70.270">
    <property type="match status" value="1"/>
</dbReference>
<keyword evidence="7" id="KW-1185">Reference proteome</keyword>
<dbReference type="GO" id="GO:0052621">
    <property type="term" value="F:diguanylate cyclase activity"/>
    <property type="evidence" value="ECO:0007669"/>
    <property type="project" value="UniProtKB-EC"/>
</dbReference>
<evidence type="ECO:0000313" key="7">
    <source>
        <dbReference type="Proteomes" id="UP000255334"/>
    </source>
</evidence>
<evidence type="ECO:0000256" key="2">
    <source>
        <dbReference type="ARBA" id="ARBA00012528"/>
    </source>
</evidence>
<gene>
    <name evidence="6" type="ORF">DWU99_19985</name>
</gene>
<keyword evidence="4" id="KW-1133">Transmembrane helix</keyword>
<feature type="transmembrane region" description="Helical" evidence="4">
    <location>
        <begin position="21"/>
        <end position="41"/>
    </location>
</feature>
<comment type="caution">
    <text evidence="6">The sequence shown here is derived from an EMBL/GenBank/DDBJ whole genome shotgun (WGS) entry which is preliminary data.</text>
</comment>
<comment type="catalytic activity">
    <reaction evidence="3">
        <text>2 GTP = 3',3'-c-di-GMP + 2 diphosphate</text>
        <dbReference type="Rhea" id="RHEA:24898"/>
        <dbReference type="ChEBI" id="CHEBI:33019"/>
        <dbReference type="ChEBI" id="CHEBI:37565"/>
        <dbReference type="ChEBI" id="CHEBI:58805"/>
        <dbReference type="EC" id="2.7.7.65"/>
    </reaction>
</comment>
<dbReference type="AlphaFoldDB" id="A0A370WVK5"/>
<organism evidence="6 7">
    <name type="scientific">Dyella psychrodurans</name>
    <dbReference type="NCBI Taxonomy" id="1927960"/>
    <lineage>
        <taxon>Bacteria</taxon>
        <taxon>Pseudomonadati</taxon>
        <taxon>Pseudomonadota</taxon>
        <taxon>Gammaproteobacteria</taxon>
        <taxon>Lysobacterales</taxon>
        <taxon>Rhodanobacteraceae</taxon>
        <taxon>Dyella</taxon>
    </lineage>
</organism>
<dbReference type="SMART" id="SM00267">
    <property type="entry name" value="GGDEF"/>
    <property type="match status" value="1"/>
</dbReference>
<dbReference type="PANTHER" id="PTHR45138:SF9">
    <property type="entry name" value="DIGUANYLATE CYCLASE DGCM-RELATED"/>
    <property type="match status" value="1"/>
</dbReference>
<feature type="transmembrane region" description="Helical" evidence="4">
    <location>
        <begin position="332"/>
        <end position="353"/>
    </location>
</feature>
<dbReference type="EMBL" id="QRBF01000011">
    <property type="protein sequence ID" value="RDS80047.1"/>
    <property type="molecule type" value="Genomic_DNA"/>
</dbReference>
<dbReference type="SUPFAM" id="SSF55073">
    <property type="entry name" value="Nucleotide cyclase"/>
    <property type="match status" value="1"/>
</dbReference>
<dbReference type="Pfam" id="PF00990">
    <property type="entry name" value="GGDEF"/>
    <property type="match status" value="1"/>
</dbReference>
<dbReference type="PANTHER" id="PTHR45138">
    <property type="entry name" value="REGULATORY COMPONENTS OF SENSORY TRANSDUCTION SYSTEM"/>
    <property type="match status" value="1"/>
</dbReference>
<dbReference type="InterPro" id="IPR000160">
    <property type="entry name" value="GGDEF_dom"/>
</dbReference>
<dbReference type="InterPro" id="IPR050469">
    <property type="entry name" value="Diguanylate_Cyclase"/>
</dbReference>